<evidence type="ECO:0000256" key="5">
    <source>
        <dbReference type="ARBA" id="ARBA00022741"/>
    </source>
</evidence>
<feature type="binding site" evidence="11">
    <location>
        <position position="510"/>
    </location>
    <ligand>
        <name>Mg(2+)</name>
        <dbReference type="ChEBI" id="CHEBI:18420"/>
        <label>1</label>
        <note>catalytic</note>
    </ligand>
</feature>
<dbReference type="Gene3D" id="3.10.20.690">
    <property type="match status" value="1"/>
</dbReference>
<evidence type="ECO:0000256" key="1">
    <source>
        <dbReference type="ARBA" id="ARBA00000185"/>
    </source>
</evidence>
<dbReference type="SUPFAM" id="SSF56719">
    <property type="entry name" value="Type II DNA topoisomerase"/>
    <property type="match status" value="1"/>
</dbReference>
<keyword evidence="6 11" id="KW-0067">ATP-binding</keyword>
<dbReference type="PRINTS" id="PR00418">
    <property type="entry name" value="TPI2FAMILY"/>
</dbReference>
<comment type="subcellular location">
    <subcellularLocation>
        <location evidence="11">Cytoplasm</location>
    </subcellularLocation>
</comment>
<dbReference type="KEGG" id="psti:SOO65_01435"/>
<comment type="similarity">
    <text evidence="2 11">Belongs to the type II topoisomerase GyrB family.</text>
</comment>
<evidence type="ECO:0000256" key="6">
    <source>
        <dbReference type="ARBA" id="ARBA00022840"/>
    </source>
</evidence>
<evidence type="ECO:0000259" key="12">
    <source>
        <dbReference type="PROSITE" id="PS50880"/>
    </source>
</evidence>
<evidence type="ECO:0000256" key="2">
    <source>
        <dbReference type="ARBA" id="ARBA00010708"/>
    </source>
</evidence>
<accession>A0AAX4HQK4</accession>
<dbReference type="PROSITE" id="PS50880">
    <property type="entry name" value="TOPRIM"/>
    <property type="match status" value="1"/>
</dbReference>
<gene>
    <name evidence="11 13" type="primary">gyrB</name>
    <name evidence="13" type="ORF">SOO65_01435</name>
</gene>
<proteinExistence type="inferred from homology"/>
<keyword evidence="5 11" id="KW-0547">Nucleotide-binding</keyword>
<evidence type="ECO:0000256" key="10">
    <source>
        <dbReference type="ARBA" id="ARBA00023235"/>
    </source>
</evidence>
<protein>
    <recommendedName>
        <fullName evidence="11">DNA gyrase subunit B</fullName>
        <ecNumber evidence="11">5.6.2.2</ecNumber>
    </recommendedName>
</protein>
<dbReference type="NCBIfam" id="NF011501">
    <property type="entry name" value="PRK14939.1"/>
    <property type="match status" value="1"/>
</dbReference>
<dbReference type="InterPro" id="IPR034160">
    <property type="entry name" value="TOPRIM_GyrB"/>
</dbReference>
<dbReference type="InterPro" id="IPR014721">
    <property type="entry name" value="Ribsml_uS5_D2-typ_fold_subgr"/>
</dbReference>
<name>A0AAX4HQK4_9BACT</name>
<dbReference type="InterPro" id="IPR049353">
    <property type="entry name" value="GyrB_hook"/>
</dbReference>
<dbReference type="Pfam" id="PF00204">
    <property type="entry name" value="DNA_gyraseB"/>
    <property type="match status" value="1"/>
</dbReference>
<dbReference type="Gene3D" id="3.30.565.10">
    <property type="entry name" value="Histidine kinase-like ATPase, C-terminal domain"/>
    <property type="match status" value="1"/>
</dbReference>
<dbReference type="InterPro" id="IPR020568">
    <property type="entry name" value="Ribosomal_Su5_D2-typ_SF"/>
</dbReference>
<dbReference type="GO" id="GO:0006261">
    <property type="term" value="P:DNA-templated DNA replication"/>
    <property type="evidence" value="ECO:0007669"/>
    <property type="project" value="UniProtKB-UniRule"/>
</dbReference>
<feature type="domain" description="Toprim" evidence="12">
    <location>
        <begin position="430"/>
        <end position="545"/>
    </location>
</feature>
<dbReference type="CDD" id="cd03366">
    <property type="entry name" value="TOPRIM_TopoIIA_GyrB"/>
    <property type="match status" value="1"/>
</dbReference>
<dbReference type="InterPro" id="IPR003594">
    <property type="entry name" value="HATPase_dom"/>
</dbReference>
<dbReference type="InterPro" id="IPR041423">
    <property type="entry name" value="GyrB_insert"/>
</dbReference>
<dbReference type="SMART" id="SM00433">
    <property type="entry name" value="TOP2c"/>
    <property type="match status" value="1"/>
</dbReference>
<dbReference type="InterPro" id="IPR006171">
    <property type="entry name" value="TOPRIM_dom"/>
</dbReference>
<comment type="function">
    <text evidence="11">A type II topoisomerase that negatively supercoils closed circular double-stranded (ds) DNA in an ATP-dependent manner to modulate DNA topology and maintain chromosomes in an underwound state. Negative supercoiling favors strand separation, and DNA replication, transcription, recombination and repair, all of which involve strand separation. Also able to catalyze the interconversion of other topological isomers of dsDNA rings, including catenanes and knotted rings. Type II topoisomerases break and join 2 DNA strands simultaneously in an ATP-dependent manner.</text>
</comment>
<dbReference type="InterPro" id="IPR013759">
    <property type="entry name" value="Topo_IIA_B_C"/>
</dbReference>
<dbReference type="Pfam" id="PF18053">
    <property type="entry name" value="GyrB_insert"/>
    <property type="match status" value="1"/>
</dbReference>
<dbReference type="FunFam" id="3.40.50.670:FF:000001">
    <property type="entry name" value="DNA topoisomerase 2"/>
    <property type="match status" value="1"/>
</dbReference>
<dbReference type="Gene3D" id="3.40.50.670">
    <property type="match status" value="2"/>
</dbReference>
<feature type="binding site" evidence="11">
    <location>
        <position position="510"/>
    </location>
    <ligand>
        <name>Mg(2+)</name>
        <dbReference type="ChEBI" id="CHEBI:18420"/>
        <label>2</label>
    </ligand>
</feature>
<dbReference type="Proteomes" id="UP001324634">
    <property type="component" value="Chromosome"/>
</dbReference>
<dbReference type="NCBIfam" id="NF004189">
    <property type="entry name" value="PRK05644.1"/>
    <property type="match status" value="1"/>
</dbReference>
<dbReference type="GO" id="GO:0003677">
    <property type="term" value="F:DNA binding"/>
    <property type="evidence" value="ECO:0007669"/>
    <property type="project" value="UniProtKB-KW"/>
</dbReference>
<dbReference type="InterPro" id="IPR036890">
    <property type="entry name" value="HATPase_C_sf"/>
</dbReference>
<evidence type="ECO:0000256" key="8">
    <source>
        <dbReference type="ARBA" id="ARBA00023029"/>
    </source>
</evidence>
<keyword evidence="14" id="KW-1185">Reference proteome</keyword>
<keyword evidence="9" id="KW-0238">DNA-binding</keyword>
<dbReference type="PRINTS" id="PR01159">
    <property type="entry name" value="DNAGYRASEB"/>
</dbReference>
<comment type="miscellaneous">
    <text evidence="11">Few gyrases are as efficient as E.coli at forming negative supercoils. Not all organisms have 2 type II topoisomerases; in organisms with a single type II topoisomerase this enzyme also has to decatenate newly replicated chromosomes.</text>
</comment>
<feature type="binding site" evidence="11">
    <location>
        <position position="436"/>
    </location>
    <ligand>
        <name>Mg(2+)</name>
        <dbReference type="ChEBI" id="CHEBI:18420"/>
        <label>1</label>
        <note>catalytic</note>
    </ligand>
</feature>
<dbReference type="SUPFAM" id="SSF54211">
    <property type="entry name" value="Ribosomal protein S5 domain 2-like"/>
    <property type="match status" value="1"/>
</dbReference>
<comment type="subunit">
    <text evidence="11">Heterotetramer, composed of two GyrA and two GyrB chains. In the heterotetramer, GyrA contains the active site tyrosine that forms a transient covalent intermediate with DNA, while GyrB binds cofactors and catalyzes ATP hydrolysis.</text>
</comment>
<dbReference type="RefSeq" id="WP_321395798.1">
    <property type="nucleotide sequence ID" value="NZ_CP139487.1"/>
</dbReference>
<dbReference type="PANTHER" id="PTHR45866:SF1">
    <property type="entry name" value="DNA GYRASE SUBUNIT B, MITOCHONDRIAL"/>
    <property type="match status" value="1"/>
</dbReference>
<dbReference type="PROSITE" id="PS00177">
    <property type="entry name" value="TOPOISOMERASE_II"/>
    <property type="match status" value="1"/>
</dbReference>
<dbReference type="CDD" id="cd00822">
    <property type="entry name" value="TopoII_Trans_DNA_gyrase"/>
    <property type="match status" value="1"/>
</dbReference>
<dbReference type="GO" id="GO:0006265">
    <property type="term" value="P:DNA topological change"/>
    <property type="evidence" value="ECO:0007669"/>
    <property type="project" value="UniProtKB-UniRule"/>
</dbReference>
<dbReference type="SMART" id="SM00387">
    <property type="entry name" value="HATPase_c"/>
    <property type="match status" value="1"/>
</dbReference>
<dbReference type="SUPFAM" id="SSF55874">
    <property type="entry name" value="ATPase domain of HSP90 chaperone/DNA topoisomerase II/histidine kinase"/>
    <property type="match status" value="1"/>
</dbReference>
<dbReference type="GO" id="GO:0003918">
    <property type="term" value="F:DNA topoisomerase type II (double strand cut, ATP-hydrolyzing) activity"/>
    <property type="evidence" value="ECO:0007669"/>
    <property type="project" value="UniProtKB-UniRule"/>
</dbReference>
<evidence type="ECO:0000313" key="13">
    <source>
        <dbReference type="EMBL" id="WPU65403.1"/>
    </source>
</evidence>
<evidence type="ECO:0000256" key="3">
    <source>
        <dbReference type="ARBA" id="ARBA00022490"/>
    </source>
</evidence>
<keyword evidence="3 11" id="KW-0963">Cytoplasm</keyword>
<dbReference type="GO" id="GO:0046872">
    <property type="term" value="F:metal ion binding"/>
    <property type="evidence" value="ECO:0007669"/>
    <property type="project" value="UniProtKB-KW"/>
</dbReference>
<dbReference type="Gene3D" id="3.30.230.10">
    <property type="match status" value="1"/>
</dbReference>
<evidence type="ECO:0000313" key="14">
    <source>
        <dbReference type="Proteomes" id="UP001324634"/>
    </source>
</evidence>
<feature type="site" description="Interaction with DNA" evidence="11">
    <location>
        <position position="464"/>
    </location>
</feature>
<dbReference type="GO" id="GO:0005737">
    <property type="term" value="C:cytoplasm"/>
    <property type="evidence" value="ECO:0007669"/>
    <property type="project" value="UniProtKB-SubCell"/>
</dbReference>
<dbReference type="FunFam" id="3.30.565.10:FF:000002">
    <property type="entry name" value="DNA gyrase subunit B"/>
    <property type="match status" value="1"/>
</dbReference>
<organism evidence="13 14">
    <name type="scientific">Peredibacter starrii</name>
    <dbReference type="NCBI Taxonomy" id="28202"/>
    <lineage>
        <taxon>Bacteria</taxon>
        <taxon>Pseudomonadati</taxon>
        <taxon>Bdellovibrionota</taxon>
        <taxon>Bacteriovoracia</taxon>
        <taxon>Bacteriovoracales</taxon>
        <taxon>Bacteriovoracaceae</taxon>
        <taxon>Peredibacter</taxon>
    </lineage>
</organism>
<dbReference type="FunFam" id="3.30.230.10:FF:000005">
    <property type="entry name" value="DNA gyrase subunit B"/>
    <property type="match status" value="1"/>
</dbReference>
<dbReference type="EC" id="5.6.2.2" evidence="11"/>
<comment type="cofactor">
    <cofactor evidence="11">
        <name>Mg(2+)</name>
        <dbReference type="ChEBI" id="CHEBI:18420"/>
    </cofactor>
    <cofactor evidence="11">
        <name>Mn(2+)</name>
        <dbReference type="ChEBI" id="CHEBI:29035"/>
    </cofactor>
    <cofactor evidence="11">
        <name>Ca(2+)</name>
        <dbReference type="ChEBI" id="CHEBI:29108"/>
    </cofactor>
    <text evidence="11">Binds two Mg(2+) per subunit. The magnesium ions form salt bridges with both the protein and the DNA. Can also accept other divalent metal cations, such as Mn(2+) or Ca(2+).</text>
</comment>
<reference evidence="13 14" key="1">
    <citation type="submission" date="2023-11" db="EMBL/GenBank/DDBJ databases">
        <title>Peredibacter starrii A3.12.</title>
        <authorList>
            <person name="Mitchell R.J."/>
        </authorList>
    </citation>
    <scope>NUCLEOTIDE SEQUENCE [LARGE SCALE GENOMIC DNA]</scope>
    <source>
        <strain evidence="13 14">A3.12</strain>
    </source>
</reference>
<dbReference type="InterPro" id="IPR018522">
    <property type="entry name" value="TopoIIA_CS"/>
</dbReference>
<sequence>MNQTPDSIAKVNTEYTADKIKILEGLEAVRKRPGMYIGDTGFRGFHHCVYEIVDNAVDEALAGYCTEIKVVIHVDNSLTVIDNGRGIPTDIHPTEGISAAEIVYTKLHAGGKFNEDGGAYKVSGGLHGVGASVVNALSKWVRLEIKKHGKLHRLEFNHGEAKEPLKVIGDCDPKDTGTMVTFKSDNEIFEVHEYNYDTLANRFREMAFLNKGLKISIQDERSDKGEVFHYEGGLSEFVNYLNRAKTPIHKEPVYFSQSRENYEVEVAMQWTDGYSETMTSYANNINTPEGGVHVSGFKTALTRVLNNYAKDNNLLKNIKIALTGDDMREGLTAIVSVKLTNPQFEGQTKSKLGNSEVEGIVNSLVGDRFKIYLEENPNVGKTIIKKSTDAAAAREAARKARELTRRKTALDFSGLPGKMADCQEKNPELCEIYIVEGDSAGGSAKQGRDRRTQAVLPLKGKILNVEKARYDKMLSSDEIKYLVQAIGTSIGKDSFDISKLRYYKIVIMTDADVDGSHIRTLLLTLFYRQFPEIIERGHLYIAQPPLYKYKKGKNERYLKDGGELESYLVSSSLSDSEITIDGQSTDVDTVKSLVNKFRNYNGNLESYDRHYDAHFLRMLVEDGTLKVDMMKDKAKLTTYVDALNAKLKETGHVSLKKYELKIEDDIKNMGFQIRVQVQSSLKTKNFRIGMNFVDSSEFADLINQNDGLKRYLKSEFVLKHQGNQSKHSGLLDFATFVSNEGRQGAYIQRYKGLGEMNPEQLWETTMNPANRTLLQVKIEDTIDADQVFSVLMGDQVDPRREFVETNALNVRNLDI</sequence>
<dbReference type="InterPro" id="IPR001241">
    <property type="entry name" value="Topo_IIA"/>
</dbReference>
<dbReference type="GO" id="GO:0005694">
    <property type="term" value="C:chromosome"/>
    <property type="evidence" value="ECO:0007669"/>
    <property type="project" value="InterPro"/>
</dbReference>
<keyword evidence="8 11" id="KW-0799">Topoisomerase</keyword>
<evidence type="ECO:0000256" key="11">
    <source>
        <dbReference type="HAMAP-Rule" id="MF_01898"/>
    </source>
</evidence>
<evidence type="ECO:0000256" key="4">
    <source>
        <dbReference type="ARBA" id="ARBA00022723"/>
    </source>
</evidence>
<keyword evidence="10 11" id="KW-0413">Isomerase</keyword>
<dbReference type="InterPro" id="IPR013760">
    <property type="entry name" value="Topo_IIA-like_dom_sf"/>
</dbReference>
<evidence type="ECO:0000256" key="9">
    <source>
        <dbReference type="ARBA" id="ARBA00023125"/>
    </source>
</evidence>
<dbReference type="HAMAP" id="MF_01898">
    <property type="entry name" value="GyrB"/>
    <property type="match status" value="1"/>
</dbReference>
<dbReference type="AlphaFoldDB" id="A0AAX4HQK4"/>
<dbReference type="GO" id="GO:0005524">
    <property type="term" value="F:ATP binding"/>
    <property type="evidence" value="ECO:0007669"/>
    <property type="project" value="UniProtKB-UniRule"/>
</dbReference>
<dbReference type="InterPro" id="IPR011557">
    <property type="entry name" value="GyrB"/>
</dbReference>
<dbReference type="NCBIfam" id="TIGR01059">
    <property type="entry name" value="gyrB"/>
    <property type="match status" value="1"/>
</dbReference>
<dbReference type="Pfam" id="PF21249">
    <property type="entry name" value="GyrB_hook"/>
    <property type="match status" value="1"/>
</dbReference>
<keyword evidence="4 11" id="KW-0479">Metal-binding</keyword>
<feature type="binding site" evidence="11">
    <location>
        <position position="512"/>
    </location>
    <ligand>
        <name>Mg(2+)</name>
        <dbReference type="ChEBI" id="CHEBI:18420"/>
        <label>2</label>
    </ligand>
</feature>
<dbReference type="PANTHER" id="PTHR45866">
    <property type="entry name" value="DNA GYRASE/TOPOISOMERASE SUBUNIT B"/>
    <property type="match status" value="1"/>
</dbReference>
<dbReference type="InterPro" id="IPR013506">
    <property type="entry name" value="Topo_IIA_bsu_dom2"/>
</dbReference>
<dbReference type="Pfam" id="PF00986">
    <property type="entry name" value="DNA_gyraseB_C"/>
    <property type="match status" value="1"/>
</dbReference>
<keyword evidence="7 11" id="KW-0460">Magnesium</keyword>
<dbReference type="CDD" id="cd16928">
    <property type="entry name" value="HATPase_GyrB-like"/>
    <property type="match status" value="1"/>
</dbReference>
<feature type="site" description="Interaction with DNA" evidence="11">
    <location>
        <position position="461"/>
    </location>
</feature>
<comment type="catalytic activity">
    <reaction evidence="1 11">
        <text>ATP-dependent breakage, passage and rejoining of double-stranded DNA.</text>
        <dbReference type="EC" id="5.6.2.2"/>
    </reaction>
</comment>
<dbReference type="Pfam" id="PF02518">
    <property type="entry name" value="HATPase_c"/>
    <property type="match status" value="1"/>
</dbReference>
<dbReference type="EMBL" id="CP139487">
    <property type="protein sequence ID" value="WPU65403.1"/>
    <property type="molecule type" value="Genomic_DNA"/>
</dbReference>
<dbReference type="Pfam" id="PF01751">
    <property type="entry name" value="Toprim"/>
    <property type="match status" value="1"/>
</dbReference>
<evidence type="ECO:0000256" key="7">
    <source>
        <dbReference type="ARBA" id="ARBA00022842"/>
    </source>
</evidence>
<dbReference type="InterPro" id="IPR000565">
    <property type="entry name" value="Topo_IIA_B"/>
</dbReference>
<dbReference type="InterPro" id="IPR002288">
    <property type="entry name" value="DNA_gyrase_B_C"/>
</dbReference>